<dbReference type="InterPro" id="IPR037147">
    <property type="entry name" value="Ribosomal_bL28_sf"/>
</dbReference>
<dbReference type="InterPro" id="IPR001383">
    <property type="entry name" value="Ribosomal_bL28_bact-type"/>
</dbReference>
<dbReference type="GO" id="GO:1990904">
    <property type="term" value="C:ribonucleoprotein complex"/>
    <property type="evidence" value="ECO:0007669"/>
    <property type="project" value="UniProtKB-KW"/>
</dbReference>
<evidence type="ECO:0000256" key="5">
    <source>
        <dbReference type="HAMAP-Rule" id="MF_00373"/>
    </source>
</evidence>
<dbReference type="Pfam" id="PF00830">
    <property type="entry name" value="Ribosomal_L28"/>
    <property type="match status" value="1"/>
</dbReference>
<dbReference type="SUPFAM" id="SSF143800">
    <property type="entry name" value="L28p-like"/>
    <property type="match status" value="1"/>
</dbReference>
<dbReference type="EMBL" id="BIMN01000004">
    <property type="protein sequence ID" value="GCE63774.1"/>
    <property type="molecule type" value="Genomic_DNA"/>
</dbReference>
<evidence type="ECO:0000313" key="7">
    <source>
        <dbReference type="Proteomes" id="UP000324831"/>
    </source>
</evidence>
<evidence type="ECO:0000256" key="4">
    <source>
        <dbReference type="ARBA" id="ARBA00035174"/>
    </source>
</evidence>
<dbReference type="GO" id="GO:0006412">
    <property type="term" value="P:translation"/>
    <property type="evidence" value="ECO:0007669"/>
    <property type="project" value="UniProtKB-UniRule"/>
</dbReference>
<dbReference type="Proteomes" id="UP000324831">
    <property type="component" value="Unassembled WGS sequence"/>
</dbReference>
<dbReference type="NCBIfam" id="TIGR00009">
    <property type="entry name" value="L28"/>
    <property type="match status" value="1"/>
</dbReference>
<comment type="caution">
    <text evidence="6">The sequence shown here is derived from an EMBL/GenBank/DDBJ whole genome shotgun (WGS) entry which is preliminary data.</text>
</comment>
<keyword evidence="3 5" id="KW-0687">Ribonucleoprotein</keyword>
<accession>A0A478FRS8</accession>
<name>A0A478FRS8_9MOLU</name>
<dbReference type="PANTHER" id="PTHR39080:SF1">
    <property type="entry name" value="LARGE RIBOSOMAL SUBUNIT PROTEIN BL28A"/>
    <property type="match status" value="1"/>
</dbReference>
<comment type="similarity">
    <text evidence="1 5">Belongs to the bacterial ribosomal protein bL28 family.</text>
</comment>
<dbReference type="InterPro" id="IPR026569">
    <property type="entry name" value="Ribosomal_bL28"/>
</dbReference>
<dbReference type="InterPro" id="IPR034704">
    <property type="entry name" value="Ribosomal_bL28/bL31-like_sf"/>
</dbReference>
<evidence type="ECO:0000256" key="1">
    <source>
        <dbReference type="ARBA" id="ARBA00008760"/>
    </source>
</evidence>
<protein>
    <recommendedName>
        <fullName evidence="4 5">Large ribosomal subunit protein bL28</fullName>
    </recommendedName>
</protein>
<evidence type="ECO:0000313" key="6">
    <source>
        <dbReference type="EMBL" id="GCE63774.1"/>
    </source>
</evidence>
<keyword evidence="2 5" id="KW-0689">Ribosomal protein</keyword>
<dbReference type="PANTHER" id="PTHR39080">
    <property type="entry name" value="50S RIBOSOMAL PROTEIN L28"/>
    <property type="match status" value="1"/>
</dbReference>
<reference evidence="6 7" key="1">
    <citation type="submission" date="2019-01" db="EMBL/GenBank/DDBJ databases">
        <title>Draft genome sequences of Candidatus Mycoplasma haemohominis SWG34-3 identified from a patient with pyrexia, anemia and liver dysfunction.</title>
        <authorList>
            <person name="Sekizuka T."/>
            <person name="Hattori N."/>
            <person name="Katano H."/>
            <person name="Takuma T."/>
            <person name="Ito T."/>
            <person name="Arai N."/>
            <person name="Yanai R."/>
            <person name="Ishii S."/>
            <person name="Miura Y."/>
            <person name="Tokunaga T."/>
            <person name="Watanabe H."/>
            <person name="Nomura N."/>
            <person name="Eguchi J."/>
            <person name="Arai T."/>
            <person name="Hasegawa H."/>
            <person name="Nakamaki T."/>
            <person name="Wakita T."/>
            <person name="Niki Y."/>
            <person name="Kuroda M."/>
        </authorList>
    </citation>
    <scope>NUCLEOTIDE SEQUENCE [LARGE SCALE GENOMIC DNA]</scope>
    <source>
        <strain evidence="6">SWG34-3</strain>
    </source>
</reference>
<organism evidence="6 7">
    <name type="scientific">Candidatus Mycoplasma haematohominis</name>
    <dbReference type="NCBI Taxonomy" id="1494318"/>
    <lineage>
        <taxon>Bacteria</taxon>
        <taxon>Bacillati</taxon>
        <taxon>Mycoplasmatota</taxon>
        <taxon>Mollicutes</taxon>
        <taxon>Mycoplasmataceae</taxon>
        <taxon>Mycoplasma</taxon>
    </lineage>
</organism>
<gene>
    <name evidence="5 6" type="primary">rpmB</name>
    <name evidence="6" type="ORF">MHSWG343_07800</name>
</gene>
<dbReference type="GO" id="GO:0005840">
    <property type="term" value="C:ribosome"/>
    <property type="evidence" value="ECO:0007669"/>
    <property type="project" value="UniProtKB-KW"/>
</dbReference>
<evidence type="ECO:0000256" key="2">
    <source>
        <dbReference type="ARBA" id="ARBA00022980"/>
    </source>
</evidence>
<dbReference type="Gene3D" id="2.30.170.40">
    <property type="entry name" value="Ribosomal protein L28/L24"/>
    <property type="match status" value="1"/>
</dbReference>
<proteinExistence type="inferred from homology"/>
<sequence>MSRKDRLTGKVAKTGNNRSKALNITKRDWKFNIQTVTLVDKTGKKVTLKTSAKNIRTIKNKGLVG</sequence>
<dbReference type="HAMAP" id="MF_00373">
    <property type="entry name" value="Ribosomal_bL28"/>
    <property type="match status" value="1"/>
</dbReference>
<evidence type="ECO:0000256" key="3">
    <source>
        <dbReference type="ARBA" id="ARBA00023274"/>
    </source>
</evidence>
<dbReference type="AlphaFoldDB" id="A0A478FRS8"/>
<dbReference type="GO" id="GO:0003735">
    <property type="term" value="F:structural constituent of ribosome"/>
    <property type="evidence" value="ECO:0007669"/>
    <property type="project" value="InterPro"/>
</dbReference>
<dbReference type="InterPro" id="IPR050096">
    <property type="entry name" value="Bacterial_rp_bL28"/>
</dbReference>